<sequence>MVKKKKKNTASEMSDQLSHFSTATTPLPGRPHGHDFPTQTAALRLSGCSLNSCFTTGAADSQVTCGVSAKYSASLFARSPPEKHRRLGEQLSKTESTDQIAEEECPFVLG</sequence>
<protein>
    <submittedName>
        <fullName evidence="2">Uncharacterized protein</fullName>
    </submittedName>
</protein>
<comment type="caution">
    <text evidence="2">The sequence shown here is derived from an EMBL/GenBank/DDBJ whole genome shotgun (WGS) entry which is preliminary data.</text>
</comment>
<evidence type="ECO:0000256" key="1">
    <source>
        <dbReference type="SAM" id="MobiDB-lite"/>
    </source>
</evidence>
<evidence type="ECO:0000313" key="3">
    <source>
        <dbReference type="Proteomes" id="UP000516260"/>
    </source>
</evidence>
<dbReference type="Proteomes" id="UP000516260">
    <property type="component" value="Chromosome 2"/>
</dbReference>
<dbReference type="EMBL" id="SWLE01000012">
    <property type="protein sequence ID" value="TNM93799.1"/>
    <property type="molecule type" value="Genomic_DNA"/>
</dbReference>
<proteinExistence type="predicted"/>
<feature type="region of interest" description="Disordered" evidence="1">
    <location>
        <begin position="79"/>
        <end position="100"/>
    </location>
</feature>
<gene>
    <name evidence="2" type="ORF">fugu_001975</name>
</gene>
<evidence type="ECO:0000313" key="2">
    <source>
        <dbReference type="EMBL" id="TNM93799.1"/>
    </source>
</evidence>
<accession>A0A4Z2BP20</accession>
<keyword evidence="3" id="KW-1185">Reference proteome</keyword>
<reference evidence="2 3" key="1">
    <citation type="submission" date="2019-04" db="EMBL/GenBank/DDBJ databases">
        <title>The sequence and de novo assembly of Takifugu bimaculatus genome using PacBio and Hi-C technologies.</title>
        <authorList>
            <person name="Xu P."/>
            <person name="Liu B."/>
            <person name="Zhou Z."/>
        </authorList>
    </citation>
    <scope>NUCLEOTIDE SEQUENCE [LARGE SCALE GENOMIC DNA]</scope>
    <source>
        <strain evidence="2">TB-2018</strain>
        <tissue evidence="2">Muscle</tissue>
    </source>
</reference>
<dbReference type="AlphaFoldDB" id="A0A4Z2BP20"/>
<feature type="region of interest" description="Disordered" evidence="1">
    <location>
        <begin position="1"/>
        <end position="38"/>
    </location>
</feature>
<organism evidence="2 3">
    <name type="scientific">Takifugu bimaculatus</name>
    <dbReference type="NCBI Taxonomy" id="433685"/>
    <lineage>
        <taxon>Eukaryota</taxon>
        <taxon>Metazoa</taxon>
        <taxon>Chordata</taxon>
        <taxon>Craniata</taxon>
        <taxon>Vertebrata</taxon>
        <taxon>Euteleostomi</taxon>
        <taxon>Actinopterygii</taxon>
        <taxon>Neopterygii</taxon>
        <taxon>Teleostei</taxon>
        <taxon>Neoteleostei</taxon>
        <taxon>Acanthomorphata</taxon>
        <taxon>Eupercaria</taxon>
        <taxon>Tetraodontiformes</taxon>
        <taxon>Tetradontoidea</taxon>
        <taxon>Tetraodontidae</taxon>
        <taxon>Takifugu</taxon>
    </lineage>
</organism>
<feature type="compositionally biased region" description="Polar residues" evidence="1">
    <location>
        <begin position="10"/>
        <end position="25"/>
    </location>
</feature>
<name>A0A4Z2BP20_9TELE</name>